<dbReference type="EMBL" id="JARYGZ010000001">
    <property type="protein sequence ID" value="MDH7637771.1"/>
    <property type="molecule type" value="Genomic_DNA"/>
</dbReference>
<feature type="transmembrane region" description="Helical" evidence="1">
    <location>
        <begin position="62"/>
        <end position="82"/>
    </location>
</feature>
<keyword evidence="1" id="KW-0472">Membrane</keyword>
<proteinExistence type="predicted"/>
<protein>
    <submittedName>
        <fullName evidence="3">Heparan-alpha-glucosaminide N-acetyltransferase domain-containing protein</fullName>
    </submittedName>
</protein>
<dbReference type="Pfam" id="PF07786">
    <property type="entry name" value="HGSNAT_cat"/>
    <property type="match status" value="1"/>
</dbReference>
<name>A0ABT6MXP0_9SPHN</name>
<dbReference type="Proteomes" id="UP001160625">
    <property type="component" value="Unassembled WGS sequence"/>
</dbReference>
<reference evidence="3" key="1">
    <citation type="submission" date="2023-04" db="EMBL/GenBank/DDBJ databases">
        <title>Sphingomonas sp. MAHUQ-71 isolated from rice field.</title>
        <authorList>
            <person name="Huq M.A."/>
        </authorList>
    </citation>
    <scope>NUCLEOTIDE SEQUENCE</scope>
    <source>
        <strain evidence="3">MAHUQ-71</strain>
    </source>
</reference>
<dbReference type="PANTHER" id="PTHR31061:SF24">
    <property type="entry name" value="LD22376P"/>
    <property type="match status" value="1"/>
</dbReference>
<gene>
    <name evidence="3" type="ORF">QGN17_03410</name>
</gene>
<keyword evidence="1" id="KW-1133">Transmembrane helix</keyword>
<accession>A0ABT6MXP0</accession>
<dbReference type="InterPro" id="IPR012429">
    <property type="entry name" value="HGSNAT_cat"/>
</dbReference>
<feature type="transmembrane region" description="Helical" evidence="1">
    <location>
        <begin position="94"/>
        <end position="115"/>
    </location>
</feature>
<comment type="caution">
    <text evidence="3">The sequence shown here is derived from an EMBL/GenBank/DDBJ whole genome shotgun (WGS) entry which is preliminary data.</text>
</comment>
<keyword evidence="1" id="KW-0812">Transmembrane</keyword>
<dbReference type="PANTHER" id="PTHR31061">
    <property type="entry name" value="LD22376P"/>
    <property type="match status" value="1"/>
</dbReference>
<evidence type="ECO:0000313" key="3">
    <source>
        <dbReference type="EMBL" id="MDH7637771.1"/>
    </source>
</evidence>
<evidence type="ECO:0000259" key="2">
    <source>
        <dbReference type="Pfam" id="PF07786"/>
    </source>
</evidence>
<sequence length="161" mass="17433">MSATPAATGPLRPHDRAGRRLASLDLLRGLSVIGMILVNLMAGMSHRGPVFPLLLHSRWAGFTIADAIFPAFVLMVGVSVALTARDGTPDARRILLRAGRLVLLGLLFSNLLWLYDMTEGQPRLPGVLQRIGLVFAATALVYRRGNGRLRALLVAAILLIY</sequence>
<evidence type="ECO:0000313" key="4">
    <source>
        <dbReference type="Proteomes" id="UP001160625"/>
    </source>
</evidence>
<feature type="transmembrane region" description="Helical" evidence="1">
    <location>
        <begin position="21"/>
        <end position="42"/>
    </location>
</feature>
<keyword evidence="4" id="KW-1185">Reference proteome</keyword>
<organism evidence="3 4">
    <name type="scientific">Sphingomonas oryzagri</name>
    <dbReference type="NCBI Taxonomy" id="3042314"/>
    <lineage>
        <taxon>Bacteria</taxon>
        <taxon>Pseudomonadati</taxon>
        <taxon>Pseudomonadota</taxon>
        <taxon>Alphaproteobacteria</taxon>
        <taxon>Sphingomonadales</taxon>
        <taxon>Sphingomonadaceae</taxon>
        <taxon>Sphingomonas</taxon>
    </lineage>
</organism>
<dbReference type="RefSeq" id="WP_281043113.1">
    <property type="nucleotide sequence ID" value="NZ_JARYGZ010000001.1"/>
</dbReference>
<feature type="domain" description="Heparan-alpha-glucosaminide N-acetyltransferase catalytic" evidence="2">
    <location>
        <begin position="20"/>
        <end position="158"/>
    </location>
</feature>
<feature type="transmembrane region" description="Helical" evidence="1">
    <location>
        <begin position="127"/>
        <end position="143"/>
    </location>
</feature>
<evidence type="ECO:0000256" key="1">
    <source>
        <dbReference type="SAM" id="Phobius"/>
    </source>
</evidence>